<accession>A0A4Q0VXM1</accession>
<comment type="caution">
    <text evidence="7">The sequence shown here is derived from an EMBL/GenBank/DDBJ whole genome shotgun (WGS) entry which is preliminary data.</text>
</comment>
<feature type="domain" description="Acyl-CoA dehydrogenase/oxidase N-terminal" evidence="5">
    <location>
        <begin position="15"/>
        <end position="93"/>
    </location>
</feature>
<evidence type="ECO:0000313" key="7">
    <source>
        <dbReference type="EMBL" id="RXJ04210.1"/>
    </source>
</evidence>
<evidence type="ECO:0000259" key="6">
    <source>
        <dbReference type="Pfam" id="PF08028"/>
    </source>
</evidence>
<dbReference type="EMBL" id="QOUX01000001">
    <property type="protein sequence ID" value="RXJ04210.1"/>
    <property type="molecule type" value="Genomic_DNA"/>
</dbReference>
<dbReference type="InterPro" id="IPR006091">
    <property type="entry name" value="Acyl-CoA_Oxase/DH_mid-dom"/>
</dbReference>
<dbReference type="Gene3D" id="1.20.140.10">
    <property type="entry name" value="Butyryl-CoA Dehydrogenase, subunit A, domain 3"/>
    <property type="match status" value="1"/>
</dbReference>
<dbReference type="CDD" id="cd00567">
    <property type="entry name" value="ACAD"/>
    <property type="match status" value="1"/>
</dbReference>
<dbReference type="InterPro" id="IPR036250">
    <property type="entry name" value="AcylCo_DH-like_C"/>
</dbReference>
<evidence type="ECO:0000256" key="3">
    <source>
        <dbReference type="SAM" id="MobiDB-lite"/>
    </source>
</evidence>
<proteinExistence type="predicted"/>
<evidence type="ECO:0000313" key="8">
    <source>
        <dbReference type="Proteomes" id="UP000290649"/>
    </source>
</evidence>
<evidence type="ECO:0000259" key="4">
    <source>
        <dbReference type="Pfam" id="PF02770"/>
    </source>
</evidence>
<keyword evidence="1" id="KW-0285">Flavoprotein</keyword>
<dbReference type="PANTHER" id="PTHR43884:SF25">
    <property type="entry name" value="ACYL-COA DEHYDROGENASE YDBM-RELATED"/>
    <property type="match status" value="1"/>
</dbReference>
<gene>
    <name evidence="7" type="ORF">DS745_02150</name>
</gene>
<dbReference type="SUPFAM" id="SSF56645">
    <property type="entry name" value="Acyl-CoA dehydrogenase NM domain-like"/>
    <property type="match status" value="1"/>
</dbReference>
<dbReference type="Pfam" id="PF08028">
    <property type="entry name" value="Acyl-CoA_dh_2"/>
    <property type="match status" value="1"/>
</dbReference>
<reference evidence="7 8" key="1">
    <citation type="journal article" date="2019" name="Int. J. Syst. Evol. Microbiol.">
        <title>Anaerobacillus alkaliphilus sp. nov., a novel alkaliphilic and moderately halophilic bacterium.</title>
        <authorList>
            <person name="Borsodi A.K."/>
            <person name="Aszalos J.M."/>
            <person name="Bihari P."/>
            <person name="Nagy I."/>
            <person name="Schumann P."/>
            <person name="Sproer C."/>
            <person name="Kovacs A.L."/>
            <person name="Boka K."/>
            <person name="Dobosy P."/>
            <person name="Ovari M."/>
            <person name="Szili-Kovacs T."/>
            <person name="Toth E."/>
        </authorList>
    </citation>
    <scope>NUCLEOTIDE SEQUENCE [LARGE SCALE GENOMIC DNA]</scope>
    <source>
        <strain evidence="7 8">B16-10</strain>
    </source>
</reference>
<dbReference type="Gene3D" id="1.10.540.10">
    <property type="entry name" value="Acyl-CoA dehydrogenase/oxidase, N-terminal domain"/>
    <property type="match status" value="1"/>
</dbReference>
<evidence type="ECO:0000256" key="2">
    <source>
        <dbReference type="ARBA" id="ARBA00023002"/>
    </source>
</evidence>
<dbReference type="Proteomes" id="UP000290649">
    <property type="component" value="Unassembled WGS sequence"/>
</dbReference>
<dbReference type="InterPro" id="IPR037069">
    <property type="entry name" value="AcylCoA_DH/ox_N_sf"/>
</dbReference>
<feature type="domain" description="Acyl-CoA dehydrogenase C-terminal" evidence="6">
    <location>
        <begin position="242"/>
        <end position="361"/>
    </location>
</feature>
<sequence>MKLFKLKTKTERLNLLKEKVKPFADRAWEHDKEVTFPVENIQDLKAIGYHTLTVPAQFGGLDISLLEFVQLQEEIAKADGSTALSIGWHMGIVKHLGEKRTWDAKMFQTFCEDVLQNEALLNNAASESGTGSPTRGGRPETKARKENDKWVISGTKTFTTMSPVLDYFVVSASIQGTEEIGNFLLPKGTRGLSINETWDSVAMRGTGSHDLVLEEAEAPLENLVEYVVPGKKQVAGWLLHIPACYLGIARAAQEEAITFASSYSPNSIEGTIVDLPYVKQKIGEMELYIQQSQHFLYSVATKWDESDDETRQTMGGELGAVKLSVVNHAIKVVDLAMRVTGARSLSEKNPLQRYYRDVRAGLHNPPMDDATIVLLANNAIGKLKQ</sequence>
<dbReference type="Pfam" id="PF02770">
    <property type="entry name" value="Acyl-CoA_dh_M"/>
    <property type="match status" value="1"/>
</dbReference>
<dbReference type="OrthoDB" id="9785203at2"/>
<dbReference type="RefSeq" id="WP_129076559.1">
    <property type="nucleotide sequence ID" value="NZ_QOUX01000001.1"/>
</dbReference>
<feature type="domain" description="Acyl-CoA oxidase/dehydrogenase middle" evidence="4">
    <location>
        <begin position="124"/>
        <end position="215"/>
    </location>
</feature>
<feature type="region of interest" description="Disordered" evidence="3">
    <location>
        <begin position="123"/>
        <end position="146"/>
    </location>
</feature>
<protein>
    <submittedName>
        <fullName evidence="7">Acyl-CoA dehydrogenase</fullName>
    </submittedName>
</protein>
<dbReference type="AlphaFoldDB" id="A0A4Q0VXM1"/>
<dbReference type="GO" id="GO:0050660">
    <property type="term" value="F:flavin adenine dinucleotide binding"/>
    <property type="evidence" value="ECO:0007669"/>
    <property type="project" value="InterPro"/>
</dbReference>
<dbReference type="PIRSF" id="PIRSF016578">
    <property type="entry name" value="HsaA"/>
    <property type="match status" value="1"/>
</dbReference>
<dbReference type="Gene3D" id="2.40.110.10">
    <property type="entry name" value="Butyryl-CoA Dehydrogenase, subunit A, domain 2"/>
    <property type="match status" value="1"/>
</dbReference>
<dbReference type="InterPro" id="IPR046373">
    <property type="entry name" value="Acyl-CoA_Oxase/DH_mid-dom_sf"/>
</dbReference>
<dbReference type="InterPro" id="IPR013107">
    <property type="entry name" value="Acyl-CoA_DH_C"/>
</dbReference>
<dbReference type="Pfam" id="PF02771">
    <property type="entry name" value="Acyl-CoA_dh_N"/>
    <property type="match status" value="1"/>
</dbReference>
<evidence type="ECO:0000259" key="5">
    <source>
        <dbReference type="Pfam" id="PF02771"/>
    </source>
</evidence>
<dbReference type="InterPro" id="IPR013786">
    <property type="entry name" value="AcylCoA_DH/ox_N"/>
</dbReference>
<evidence type="ECO:0000256" key="1">
    <source>
        <dbReference type="ARBA" id="ARBA00022630"/>
    </source>
</evidence>
<dbReference type="InterPro" id="IPR009100">
    <property type="entry name" value="AcylCoA_DH/oxidase_NM_dom_sf"/>
</dbReference>
<dbReference type="PANTHER" id="PTHR43884">
    <property type="entry name" value="ACYL-COA DEHYDROGENASE"/>
    <property type="match status" value="1"/>
</dbReference>
<organism evidence="7 8">
    <name type="scientific">Anaerobacillus alkaliphilus</name>
    <dbReference type="NCBI Taxonomy" id="1548597"/>
    <lineage>
        <taxon>Bacteria</taxon>
        <taxon>Bacillati</taxon>
        <taxon>Bacillota</taxon>
        <taxon>Bacilli</taxon>
        <taxon>Bacillales</taxon>
        <taxon>Bacillaceae</taxon>
        <taxon>Anaerobacillus</taxon>
    </lineage>
</organism>
<dbReference type="SUPFAM" id="SSF47203">
    <property type="entry name" value="Acyl-CoA dehydrogenase C-terminal domain-like"/>
    <property type="match status" value="1"/>
</dbReference>
<keyword evidence="2" id="KW-0560">Oxidoreductase</keyword>
<name>A0A4Q0VXM1_9BACI</name>
<keyword evidence="8" id="KW-1185">Reference proteome</keyword>
<feature type="compositionally biased region" description="Basic and acidic residues" evidence="3">
    <location>
        <begin position="137"/>
        <end position="146"/>
    </location>
</feature>
<feature type="compositionally biased region" description="Polar residues" evidence="3">
    <location>
        <begin position="123"/>
        <end position="133"/>
    </location>
</feature>
<dbReference type="GO" id="GO:0003995">
    <property type="term" value="F:acyl-CoA dehydrogenase activity"/>
    <property type="evidence" value="ECO:0007669"/>
    <property type="project" value="TreeGrafter"/>
</dbReference>